<dbReference type="RefSeq" id="WP_055728881.1">
    <property type="nucleotide sequence ID" value="NZ_FUYX01000001.1"/>
</dbReference>
<evidence type="ECO:0000313" key="3">
    <source>
        <dbReference type="Proteomes" id="UP000051562"/>
    </source>
</evidence>
<dbReference type="STRING" id="53254.SAMN05660750_00244"/>
<dbReference type="OrthoDB" id="8162900at2"/>
<dbReference type="Proteomes" id="UP000051562">
    <property type="component" value="Unassembled WGS sequence"/>
</dbReference>
<gene>
    <name evidence="1" type="ORF">ARD30_05095</name>
    <name evidence="2" type="ORF">SAMN05660750_00244</name>
</gene>
<accession>A0A0Q3KJI4</accession>
<sequence>MTYVLNNADVLPVAVAAETTARKADKPGVMQRLYAALIESRKRSAARELRARNLLVNEAEIVLGGYPSATLSSDVSLPFNR</sequence>
<protein>
    <submittedName>
        <fullName evidence="1">Uncharacterized protein</fullName>
    </submittedName>
</protein>
<dbReference type="AlphaFoldDB" id="A0A0Q3KJI4"/>
<keyword evidence="3" id="KW-1185">Reference proteome</keyword>
<dbReference type="Proteomes" id="UP000190130">
    <property type="component" value="Unassembled WGS sequence"/>
</dbReference>
<reference evidence="2 4" key="2">
    <citation type="submission" date="2017-02" db="EMBL/GenBank/DDBJ databases">
        <authorList>
            <person name="Peterson S.W."/>
        </authorList>
    </citation>
    <scope>NUCLEOTIDE SEQUENCE [LARGE SCALE GENOMIC DNA]</scope>
    <source>
        <strain evidence="2 4">DSM 9653</strain>
    </source>
</reference>
<name>A0A0Q3KJI4_9HYPH</name>
<dbReference type="EMBL" id="LMAR01000045">
    <property type="protein sequence ID" value="KQK29731.1"/>
    <property type="molecule type" value="Genomic_DNA"/>
</dbReference>
<proteinExistence type="predicted"/>
<evidence type="ECO:0000313" key="1">
    <source>
        <dbReference type="EMBL" id="KQK29731.1"/>
    </source>
</evidence>
<dbReference type="EMBL" id="FUYX01000001">
    <property type="protein sequence ID" value="SKB34921.1"/>
    <property type="molecule type" value="Genomic_DNA"/>
</dbReference>
<organism evidence="1 3">
    <name type="scientific">Bosea thiooxidans</name>
    <dbReference type="NCBI Taxonomy" id="53254"/>
    <lineage>
        <taxon>Bacteria</taxon>
        <taxon>Pseudomonadati</taxon>
        <taxon>Pseudomonadota</taxon>
        <taxon>Alphaproteobacteria</taxon>
        <taxon>Hyphomicrobiales</taxon>
        <taxon>Boseaceae</taxon>
        <taxon>Bosea</taxon>
    </lineage>
</organism>
<evidence type="ECO:0000313" key="4">
    <source>
        <dbReference type="Proteomes" id="UP000190130"/>
    </source>
</evidence>
<evidence type="ECO:0000313" key="2">
    <source>
        <dbReference type="EMBL" id="SKB34921.1"/>
    </source>
</evidence>
<reference evidence="1 3" key="1">
    <citation type="submission" date="2015-10" db="EMBL/GenBank/DDBJ databases">
        <title>Draft genome of Bosea thiooxidans.</title>
        <authorList>
            <person name="Wang X."/>
        </authorList>
    </citation>
    <scope>NUCLEOTIDE SEQUENCE [LARGE SCALE GENOMIC DNA]</scope>
    <source>
        <strain evidence="1 3">CGMCC 9174</strain>
    </source>
</reference>